<dbReference type="GO" id="GO:0004743">
    <property type="term" value="F:pyruvate kinase activity"/>
    <property type="evidence" value="ECO:0007669"/>
    <property type="project" value="UniProtKB-EC"/>
</dbReference>
<evidence type="ECO:0000256" key="6">
    <source>
        <dbReference type="ARBA" id="ARBA00011881"/>
    </source>
</evidence>
<organism evidence="24 25">
    <name type="scientific">Musa troglodytarum</name>
    <name type="common">fe'i banana</name>
    <dbReference type="NCBI Taxonomy" id="320322"/>
    <lineage>
        <taxon>Eukaryota</taxon>
        <taxon>Viridiplantae</taxon>
        <taxon>Streptophyta</taxon>
        <taxon>Embryophyta</taxon>
        <taxon>Tracheophyta</taxon>
        <taxon>Spermatophyta</taxon>
        <taxon>Magnoliopsida</taxon>
        <taxon>Liliopsida</taxon>
        <taxon>Zingiberales</taxon>
        <taxon>Musaceae</taxon>
        <taxon>Musa</taxon>
    </lineage>
</organism>
<evidence type="ECO:0000256" key="20">
    <source>
        <dbReference type="SAM" id="Coils"/>
    </source>
</evidence>
<accession>A0A9E7L3I0</accession>
<dbReference type="FunFam" id="3.20.20.60:FF:000001">
    <property type="entry name" value="Pyruvate kinase"/>
    <property type="match status" value="1"/>
</dbReference>
<reference evidence="24" key="1">
    <citation type="submission" date="2022-05" db="EMBL/GenBank/DDBJ databases">
        <title>The Musa troglodytarum L. genome provides insights into the mechanism of non-climacteric behaviour and enrichment of carotenoids.</title>
        <authorList>
            <person name="Wang J."/>
        </authorList>
    </citation>
    <scope>NUCLEOTIDE SEQUENCE</scope>
    <source>
        <tissue evidence="24">Leaf</tissue>
    </source>
</reference>
<evidence type="ECO:0000256" key="22">
    <source>
        <dbReference type="SAM" id="SignalP"/>
    </source>
</evidence>
<dbReference type="CDD" id="cd00288">
    <property type="entry name" value="Pyruvate_Kinase"/>
    <property type="match status" value="1"/>
</dbReference>
<dbReference type="AlphaFoldDB" id="A0A9E7L3I0"/>
<keyword evidence="11" id="KW-0547">Nucleotide-binding</keyword>
<dbReference type="NCBIfam" id="TIGR01064">
    <property type="entry name" value="pyruv_kin"/>
    <property type="match status" value="1"/>
</dbReference>
<feature type="compositionally biased region" description="Acidic residues" evidence="21">
    <location>
        <begin position="412"/>
        <end position="424"/>
    </location>
</feature>
<feature type="signal peptide" evidence="22">
    <location>
        <begin position="1"/>
        <end position="26"/>
    </location>
</feature>
<dbReference type="GO" id="GO:0016301">
    <property type="term" value="F:kinase activity"/>
    <property type="evidence" value="ECO:0007669"/>
    <property type="project" value="UniProtKB-KW"/>
</dbReference>
<comment type="pathway">
    <text evidence="4 19">Carbohydrate degradation; glycolysis; pyruvate from D-glyceraldehyde 3-phosphate: step 5/5.</text>
</comment>
<dbReference type="PROSITE" id="PS51257">
    <property type="entry name" value="PROKAR_LIPOPROTEIN"/>
    <property type="match status" value="1"/>
</dbReference>
<dbReference type="InterPro" id="IPR009011">
    <property type="entry name" value="Man6P_isomerase_rcpt-bd_dom_sf"/>
</dbReference>
<dbReference type="Pfam" id="PF00224">
    <property type="entry name" value="PK"/>
    <property type="match status" value="1"/>
</dbReference>
<dbReference type="InterPro" id="IPR015793">
    <property type="entry name" value="Pyrv_Knase_brl"/>
</dbReference>
<feature type="compositionally biased region" description="Basic and acidic residues" evidence="21">
    <location>
        <begin position="425"/>
        <end position="444"/>
    </location>
</feature>
<dbReference type="GO" id="GO:0005524">
    <property type="term" value="F:ATP binding"/>
    <property type="evidence" value="ECO:0007669"/>
    <property type="project" value="UniProtKB-KW"/>
</dbReference>
<dbReference type="GO" id="GO:0006950">
    <property type="term" value="P:response to stress"/>
    <property type="evidence" value="ECO:0007669"/>
    <property type="project" value="UniProtKB-ARBA"/>
</dbReference>
<evidence type="ECO:0000256" key="2">
    <source>
        <dbReference type="ARBA" id="ARBA00001958"/>
    </source>
</evidence>
<proteinExistence type="inferred from homology"/>
<dbReference type="SUPFAM" id="SSF50911">
    <property type="entry name" value="Mannose 6-phosphate receptor domain"/>
    <property type="match status" value="1"/>
</dbReference>
<dbReference type="CDD" id="cd00112">
    <property type="entry name" value="LDLa"/>
    <property type="match status" value="1"/>
</dbReference>
<feature type="coiled-coil region" evidence="20">
    <location>
        <begin position="482"/>
        <end position="509"/>
    </location>
</feature>
<feature type="region of interest" description="Disordered" evidence="21">
    <location>
        <begin position="197"/>
        <end position="453"/>
    </location>
</feature>
<dbReference type="InterPro" id="IPR002172">
    <property type="entry name" value="LDrepeatLR_classA_rpt"/>
</dbReference>
<feature type="domain" description="MRH" evidence="23">
    <location>
        <begin position="525"/>
        <end position="620"/>
    </location>
</feature>
<feature type="compositionally biased region" description="Basic and acidic residues" evidence="21">
    <location>
        <begin position="326"/>
        <end position="354"/>
    </location>
</feature>
<protein>
    <recommendedName>
        <fullName evidence="19">Pyruvate kinase</fullName>
        <ecNumber evidence="19">2.7.1.40</ecNumber>
    </recommendedName>
</protein>
<dbReference type="Gene3D" id="3.20.20.60">
    <property type="entry name" value="Phosphoenolpyruvate-binding domains"/>
    <property type="match status" value="1"/>
</dbReference>
<evidence type="ECO:0000256" key="17">
    <source>
        <dbReference type="ARBA" id="ARBA00023317"/>
    </source>
</evidence>
<sequence>MRTYLLLPVSLAISCLCLSWISGLASLPPRELLGIAPEDENFYKSDVIRCKDGSKKFTKQQLNDDFCDCQDGTDEPGTSACPEGKFYCRNAGHIPQTIYSSRVNDGICDCCDGSDEYKGNVNCPNTCWEAGKAVCEKLKKKIATHQDGLVIRKREVEKAKQAFAKDEEELSKLKSEEKILKGLVDKLREHKEQIEKAEEEERLRKEEEKKQRDAERQSTEQNKSLEESPPDHSKGTHDTLSEKTSQLDKMDIGHESVDQLEKEYNSEIDIPADHTVGQVVDDHHDFIRSDHGSDDTSDELPSGHSTDKHVYEDKTTTNAGPNYETGAKEIDSDHAAEMEKGSESADGLSREELGRLVASRWTGEHSMKETNEPDDAKEEEHEQHEQNQDSSDSVEEESYDSDIDDDRHKYDDDDFEDEADEEYGEDHVEPDGSYDPDKDYKSELSDLTPSDSSSWVDKIQQTIQNILQAFNFFKSPVDISEASHIKKEYNDANSKLSKLRSRISSLTEKLKHDFGKDKEFYSFYDRCFENKQNKYVYKVCPFKKASQVEGHSTTQLGNWEKFDESYRVMQFSNGDRCWNGPDRSLKVRLRCGVKDELADVDEPSRCEYVAILSTPILCVEDKLKRALCEMAEVLRRRPKTKIVCTLGPASRSVEMIERLLRAGMNVARFNFSHGSHAYHQETLDNLRTAMENTGILCAVMLDTKGPEIRTGFLKDGKPVHLKKGQEITITTDYSTKGDENMISMSYKKIAEDLKPGSVILCADGTITFTVLSCDKDSGLVRCRCENSSILGERKNVNLPGVIVDLPTLTEKDEEDILKWGVPNKIDMIALSFVRKGSDLVEVRKVLGEHAKSIMLMSKVENQEGVANFDDILANSDAFMVARGDLGMEIPIEKIFYAQKVMIFKCNIKGKPVVTATQMLESMIKSPRPTRAEATDVANAVLDGTDCVMLSGETAAGAYPELAVQTMAKICLEAESYLDYGAVFKGIIAAAPVPMSPIESLASSAVRTANSARASLILVLTRGGSTAKLVAKYRPAMPIISVVVPELKTDSFDWFCSDEAPARHSLIFRGLIPVLSCATAKSSDTEATDEAIDFALQYVKATGLCKSGESVVVLHRVGVASVIKILTVQ</sequence>
<dbReference type="GO" id="GO:0030955">
    <property type="term" value="F:potassium ion binding"/>
    <property type="evidence" value="ECO:0007669"/>
    <property type="project" value="InterPro"/>
</dbReference>
<dbReference type="SUPFAM" id="SSF51621">
    <property type="entry name" value="Phosphoenolpyruvate/pyruvate domain"/>
    <property type="match status" value="1"/>
</dbReference>
<evidence type="ECO:0000256" key="11">
    <source>
        <dbReference type="ARBA" id="ARBA00022741"/>
    </source>
</evidence>
<gene>
    <name evidence="24" type="ORF">MUK42_13646</name>
</gene>
<evidence type="ECO:0000256" key="5">
    <source>
        <dbReference type="ARBA" id="ARBA00008663"/>
    </source>
</evidence>
<evidence type="ECO:0000256" key="21">
    <source>
        <dbReference type="SAM" id="MobiDB-lite"/>
    </source>
</evidence>
<dbReference type="GO" id="GO:0005737">
    <property type="term" value="C:cytoplasm"/>
    <property type="evidence" value="ECO:0007669"/>
    <property type="project" value="UniProtKB-SubCell"/>
</dbReference>
<dbReference type="Gene3D" id="3.40.1380.20">
    <property type="entry name" value="Pyruvate kinase, C-terminal domain"/>
    <property type="match status" value="1"/>
</dbReference>
<dbReference type="InterPro" id="IPR044865">
    <property type="entry name" value="MRH_dom"/>
</dbReference>
<comment type="similarity">
    <text evidence="5 19">Belongs to the pyruvate kinase family.</text>
</comment>
<dbReference type="InterPro" id="IPR040442">
    <property type="entry name" value="Pyrv_kinase-like_dom_sf"/>
</dbReference>
<dbReference type="Gene3D" id="2.70.130.10">
    <property type="entry name" value="Mannose-6-phosphate receptor binding domain"/>
    <property type="match status" value="1"/>
</dbReference>
<keyword evidence="13" id="KW-0067">ATP-binding</keyword>
<dbReference type="FunFam" id="2.40.33.10:FF:000001">
    <property type="entry name" value="Pyruvate kinase"/>
    <property type="match status" value="1"/>
</dbReference>
<evidence type="ECO:0000256" key="9">
    <source>
        <dbReference type="ARBA" id="ARBA00022723"/>
    </source>
</evidence>
<dbReference type="InterPro" id="IPR036055">
    <property type="entry name" value="LDL_receptor-like_sf"/>
</dbReference>
<evidence type="ECO:0000313" key="25">
    <source>
        <dbReference type="Proteomes" id="UP001055439"/>
    </source>
</evidence>
<comment type="cofactor">
    <cofactor evidence="2">
        <name>K(+)</name>
        <dbReference type="ChEBI" id="CHEBI:29103"/>
    </cofactor>
</comment>
<dbReference type="Pfam" id="PF13015">
    <property type="entry name" value="PRKCSH_1"/>
    <property type="match status" value="1"/>
</dbReference>
<evidence type="ECO:0000256" key="16">
    <source>
        <dbReference type="ARBA" id="ARBA00023157"/>
    </source>
</evidence>
<evidence type="ECO:0000256" key="3">
    <source>
        <dbReference type="ARBA" id="ARBA00004496"/>
    </source>
</evidence>
<feature type="compositionally biased region" description="Basic and acidic residues" evidence="21">
    <location>
        <begin position="362"/>
        <end position="371"/>
    </location>
</feature>
<comment type="subunit">
    <text evidence="6">Homotetramer.</text>
</comment>
<evidence type="ECO:0000256" key="19">
    <source>
        <dbReference type="RuleBase" id="RU000504"/>
    </source>
</evidence>
<feature type="compositionally biased region" description="Basic and acidic residues" evidence="21">
    <location>
        <begin position="197"/>
        <end position="265"/>
    </location>
</feature>
<feature type="compositionally biased region" description="Basic and acidic residues" evidence="21">
    <location>
        <begin position="378"/>
        <end position="387"/>
    </location>
</feature>
<keyword evidence="12 19" id="KW-0418">Kinase</keyword>
<dbReference type="InterPro" id="IPR015806">
    <property type="entry name" value="Pyrv_Knase_insert_dom_sf"/>
</dbReference>
<dbReference type="PANTHER" id="PTHR11817">
    <property type="entry name" value="PYRUVATE KINASE"/>
    <property type="match status" value="1"/>
</dbReference>
<dbReference type="Gene3D" id="2.40.33.10">
    <property type="entry name" value="PK beta-barrel domain-like"/>
    <property type="match status" value="1"/>
</dbReference>
<comment type="cofactor">
    <cofactor evidence="1">
        <name>Mg(2+)</name>
        <dbReference type="ChEBI" id="CHEBI:18420"/>
    </cofactor>
</comment>
<keyword evidence="10 22" id="KW-0732">Signal</keyword>
<dbReference type="Gene3D" id="4.10.400.10">
    <property type="entry name" value="Low-density Lipoprotein Receptor"/>
    <property type="match status" value="1"/>
</dbReference>
<dbReference type="InterPro" id="IPR011037">
    <property type="entry name" value="Pyrv_Knase-like_insert_dom_sf"/>
</dbReference>
<keyword evidence="8 19" id="KW-0808">Transferase</keyword>
<dbReference type="InterPro" id="IPR001697">
    <property type="entry name" value="Pyr_Knase"/>
</dbReference>
<dbReference type="Pfam" id="PF02887">
    <property type="entry name" value="PK_C"/>
    <property type="match status" value="1"/>
</dbReference>
<evidence type="ECO:0000256" key="10">
    <source>
        <dbReference type="ARBA" id="ARBA00022729"/>
    </source>
</evidence>
<dbReference type="PROSITE" id="PS51914">
    <property type="entry name" value="MRH"/>
    <property type="match status" value="1"/>
</dbReference>
<dbReference type="FunFam" id="3.40.1380.20:FF:000005">
    <property type="entry name" value="Pyruvate kinase"/>
    <property type="match status" value="1"/>
</dbReference>
<dbReference type="PROSITE" id="PS00110">
    <property type="entry name" value="PYRUVATE_KINASE"/>
    <property type="match status" value="1"/>
</dbReference>
<evidence type="ECO:0000256" key="15">
    <source>
        <dbReference type="ARBA" id="ARBA00023152"/>
    </source>
</evidence>
<dbReference type="PROSITE" id="PS50068">
    <property type="entry name" value="LDLRA_2"/>
    <property type="match status" value="1"/>
</dbReference>
<keyword evidence="14 19" id="KW-0460">Magnesium</keyword>
<dbReference type="InterPro" id="IPR036607">
    <property type="entry name" value="PRKCSH"/>
</dbReference>
<evidence type="ECO:0000256" key="4">
    <source>
        <dbReference type="ARBA" id="ARBA00004997"/>
    </source>
</evidence>
<evidence type="ECO:0000256" key="18">
    <source>
        <dbReference type="ARBA" id="ARBA00048152"/>
    </source>
</evidence>
<dbReference type="Pfam" id="PF12999">
    <property type="entry name" value="PRKCSH-like"/>
    <property type="match status" value="1"/>
</dbReference>
<keyword evidence="7" id="KW-0963">Cytoplasm</keyword>
<dbReference type="InterPro" id="IPR036918">
    <property type="entry name" value="Pyrv_Knase_C_sf"/>
</dbReference>
<keyword evidence="15 19" id="KW-0324">Glycolysis</keyword>
<evidence type="ECO:0000256" key="1">
    <source>
        <dbReference type="ARBA" id="ARBA00001946"/>
    </source>
</evidence>
<dbReference type="NCBIfam" id="NF004978">
    <property type="entry name" value="PRK06354.1"/>
    <property type="match status" value="1"/>
</dbReference>
<keyword evidence="9" id="KW-0479">Metal-binding</keyword>
<dbReference type="EC" id="2.7.1.40" evidence="19"/>
<evidence type="ECO:0000256" key="8">
    <source>
        <dbReference type="ARBA" id="ARBA00022679"/>
    </source>
</evidence>
<keyword evidence="17 24" id="KW-0670">Pyruvate</keyword>
<dbReference type="SUPFAM" id="SSF52935">
    <property type="entry name" value="PK C-terminal domain-like"/>
    <property type="match status" value="1"/>
</dbReference>
<dbReference type="InterPro" id="IPR015795">
    <property type="entry name" value="Pyrv_Knase_C"/>
</dbReference>
<dbReference type="GO" id="GO:0000287">
    <property type="term" value="F:magnesium ion binding"/>
    <property type="evidence" value="ECO:0007669"/>
    <property type="project" value="InterPro"/>
</dbReference>
<dbReference type="InterPro" id="IPR018209">
    <property type="entry name" value="Pyrv_Knase_AS"/>
</dbReference>
<dbReference type="SUPFAM" id="SSF50800">
    <property type="entry name" value="PK beta-barrel domain-like"/>
    <property type="match status" value="1"/>
</dbReference>
<feature type="compositionally biased region" description="Basic and acidic residues" evidence="21">
    <location>
        <begin position="305"/>
        <end position="315"/>
    </location>
</feature>
<evidence type="ECO:0000256" key="7">
    <source>
        <dbReference type="ARBA" id="ARBA00022490"/>
    </source>
</evidence>
<feature type="compositionally biased region" description="Basic and acidic residues" evidence="21">
    <location>
        <begin position="280"/>
        <end position="294"/>
    </location>
</feature>
<comment type="subcellular location">
    <subcellularLocation>
        <location evidence="3">Cytoplasm</location>
    </subcellularLocation>
</comment>
<comment type="catalytic activity">
    <reaction evidence="18 19">
        <text>pyruvate + ATP = phosphoenolpyruvate + ADP + H(+)</text>
        <dbReference type="Rhea" id="RHEA:18157"/>
        <dbReference type="ChEBI" id="CHEBI:15361"/>
        <dbReference type="ChEBI" id="CHEBI:15378"/>
        <dbReference type="ChEBI" id="CHEBI:30616"/>
        <dbReference type="ChEBI" id="CHEBI:58702"/>
        <dbReference type="ChEBI" id="CHEBI:456216"/>
        <dbReference type="EC" id="2.7.1.40"/>
    </reaction>
</comment>
<dbReference type="EMBL" id="CP097511">
    <property type="protein sequence ID" value="URE42712.1"/>
    <property type="molecule type" value="Genomic_DNA"/>
</dbReference>
<dbReference type="PRINTS" id="PR01050">
    <property type="entry name" value="PYRUVTKNASE"/>
</dbReference>
<keyword evidence="20" id="KW-0175">Coiled coil</keyword>
<name>A0A9E7L3I0_9LILI</name>
<dbReference type="NCBIfam" id="NF004491">
    <property type="entry name" value="PRK05826.1"/>
    <property type="match status" value="1"/>
</dbReference>
<evidence type="ECO:0000256" key="14">
    <source>
        <dbReference type="ARBA" id="ARBA00022842"/>
    </source>
</evidence>
<evidence type="ECO:0000259" key="23">
    <source>
        <dbReference type="PROSITE" id="PS51914"/>
    </source>
</evidence>
<dbReference type="OrthoDB" id="28322at2759"/>
<evidence type="ECO:0000256" key="12">
    <source>
        <dbReference type="ARBA" id="ARBA00022777"/>
    </source>
</evidence>
<feature type="chain" id="PRO_5039162909" description="Pyruvate kinase" evidence="22">
    <location>
        <begin position="27"/>
        <end position="1128"/>
    </location>
</feature>
<dbReference type="Proteomes" id="UP001055439">
    <property type="component" value="Chromosome 9"/>
</dbReference>
<evidence type="ECO:0000256" key="13">
    <source>
        <dbReference type="ARBA" id="ARBA00022840"/>
    </source>
</evidence>
<feature type="compositionally biased region" description="Acidic residues" evidence="21">
    <location>
        <begin position="392"/>
        <end position="404"/>
    </location>
</feature>
<keyword evidence="25" id="KW-1185">Reference proteome</keyword>
<dbReference type="InterPro" id="IPR015813">
    <property type="entry name" value="Pyrv/PenolPyrv_kinase-like_dom"/>
</dbReference>
<keyword evidence="16" id="KW-1015">Disulfide bond</keyword>
<evidence type="ECO:0000313" key="24">
    <source>
        <dbReference type="EMBL" id="URE42712.1"/>
    </source>
</evidence>
<dbReference type="InterPro" id="IPR028146">
    <property type="entry name" value="PRKCSH_N"/>
</dbReference>